<dbReference type="eggNOG" id="ENOG5032U3N">
    <property type="taxonomic scope" value="Bacteria"/>
</dbReference>
<organism evidence="2 3">
    <name type="scientific">Bacillus methanolicus PB1</name>
    <dbReference type="NCBI Taxonomy" id="997296"/>
    <lineage>
        <taxon>Bacteria</taxon>
        <taxon>Bacillati</taxon>
        <taxon>Bacillota</taxon>
        <taxon>Bacilli</taxon>
        <taxon>Bacillales</taxon>
        <taxon>Bacillaceae</taxon>
        <taxon>Bacillus</taxon>
    </lineage>
</organism>
<keyword evidence="1" id="KW-0472">Membrane</keyword>
<feature type="transmembrane region" description="Helical" evidence="1">
    <location>
        <begin position="159"/>
        <end position="180"/>
    </location>
</feature>
<dbReference type="Proteomes" id="UP000010523">
    <property type="component" value="Unassembled WGS sequence"/>
</dbReference>
<reference evidence="2 3" key="1">
    <citation type="journal article" date="2012" name="Appl. Environ. Microbiol.">
        <title>Genome Sequence of Thermotolerant Bacillus methanolicus: Features and Regulation Related to Methylotrophy and Production of L-Lysine and L-Glutamate from Methanol.</title>
        <authorList>
            <person name="Heggeset T.M."/>
            <person name="Krog A."/>
            <person name="Balzer S."/>
            <person name="Wentzel A."/>
            <person name="Ellingsen T.E."/>
            <person name="Brautaset T."/>
        </authorList>
    </citation>
    <scope>NUCLEOTIDE SEQUENCE [LARGE SCALE GENOMIC DNA]</scope>
    <source>
        <strain evidence="2 3">PB1</strain>
    </source>
</reference>
<accession>I3E1U6</accession>
<feature type="transmembrane region" description="Helical" evidence="1">
    <location>
        <begin position="192"/>
        <end position="216"/>
    </location>
</feature>
<dbReference type="EMBL" id="AFEU01000002">
    <property type="protein sequence ID" value="EIJ80467.1"/>
    <property type="molecule type" value="Genomic_DNA"/>
</dbReference>
<evidence type="ECO:0000313" key="2">
    <source>
        <dbReference type="EMBL" id="EIJ80467.1"/>
    </source>
</evidence>
<keyword evidence="3" id="KW-1185">Reference proteome</keyword>
<feature type="transmembrane region" description="Helical" evidence="1">
    <location>
        <begin position="116"/>
        <end position="139"/>
    </location>
</feature>
<dbReference type="PATRIC" id="fig|997296.3.peg.1891"/>
<sequence>MIYRMRLFRGILEPNTYLYQMEKAEVIRGLWVRLLLLILASGLVFFIGGYYGIGSEILSKYITEFSRSEFETYKLFVIIGQFIWGIFYAAAVLFLPALIFWALFETEFRKLLVMQAFVLFFLIAEKAILTPIQVTLGIGAESSPLSLGVITQYITDHGWLAHFSGAISIFSVLGIVIQYKVLEAITDKNPKFLLAIVMLLNLIGWGLEATLSYLGLEKLI</sequence>
<dbReference type="RefSeq" id="WP_003351924.1">
    <property type="nucleotide sequence ID" value="NZ_AFEU01000002.1"/>
</dbReference>
<feature type="transmembrane region" description="Helical" evidence="1">
    <location>
        <begin position="73"/>
        <end position="104"/>
    </location>
</feature>
<dbReference type="STRING" id="997296.PB1_08907"/>
<dbReference type="OrthoDB" id="2455856at2"/>
<evidence type="ECO:0000313" key="3">
    <source>
        <dbReference type="Proteomes" id="UP000010523"/>
    </source>
</evidence>
<gene>
    <name evidence="2" type="ORF">PB1_08907</name>
</gene>
<name>I3E1U6_BACMT</name>
<keyword evidence="1" id="KW-1133">Transmembrane helix</keyword>
<evidence type="ECO:0000256" key="1">
    <source>
        <dbReference type="SAM" id="Phobius"/>
    </source>
</evidence>
<dbReference type="AlphaFoldDB" id="I3E1U6"/>
<protein>
    <recommendedName>
        <fullName evidence="4">Yip1 domain-containing protein</fullName>
    </recommendedName>
</protein>
<comment type="caution">
    <text evidence="2">The sequence shown here is derived from an EMBL/GenBank/DDBJ whole genome shotgun (WGS) entry which is preliminary data.</text>
</comment>
<keyword evidence="1" id="KW-0812">Transmembrane</keyword>
<evidence type="ECO:0008006" key="4">
    <source>
        <dbReference type="Google" id="ProtNLM"/>
    </source>
</evidence>
<proteinExistence type="predicted"/>
<feature type="transmembrane region" description="Helical" evidence="1">
    <location>
        <begin position="30"/>
        <end position="53"/>
    </location>
</feature>